<keyword evidence="3" id="KW-1185">Reference proteome</keyword>
<evidence type="ECO:0000313" key="2">
    <source>
        <dbReference type="EMBL" id="RDW68762.1"/>
    </source>
</evidence>
<dbReference type="EMBL" id="PVWQ01000011">
    <property type="protein sequence ID" value="RDW68762.1"/>
    <property type="molecule type" value="Genomic_DNA"/>
</dbReference>
<comment type="caution">
    <text evidence="2">The sequence shown here is derived from an EMBL/GenBank/DDBJ whole genome shotgun (WGS) entry which is preliminary data.</text>
</comment>
<protein>
    <submittedName>
        <fullName evidence="2">Uncharacterized protein</fullName>
    </submittedName>
</protein>
<feature type="region of interest" description="Disordered" evidence="1">
    <location>
        <begin position="1"/>
        <end position="23"/>
    </location>
</feature>
<evidence type="ECO:0000256" key="1">
    <source>
        <dbReference type="SAM" id="MobiDB-lite"/>
    </source>
</evidence>
<proteinExistence type="predicted"/>
<sequence length="256" mass="28971">MPEHKKISITPYGPLGPKVTQSGKTTTIETPARLYPRAEFQPFSTPARADATRAACPCLTRTVPAPPDLTADRPAPKLDWNRVNANVNGDIERRLHPRPTVAWASTYNISVGAVHCPVHVQGKQDPQWVLVVHPFDTNEPCAWLFLGQASVRWLGMEVYRAKTGLFDCREARGCGHEECELLYQKRYLATLSGEEMQFIEKLVFEKWYRVRDHGVTSLAFITEVVAQCTRERAMFGEDVRDIIMELVKRFGRAFDG</sequence>
<dbReference type="GeneID" id="38118892"/>
<organism evidence="2 3">
    <name type="scientific">Aspergillus mulundensis</name>
    <dbReference type="NCBI Taxonomy" id="1810919"/>
    <lineage>
        <taxon>Eukaryota</taxon>
        <taxon>Fungi</taxon>
        <taxon>Dikarya</taxon>
        <taxon>Ascomycota</taxon>
        <taxon>Pezizomycotina</taxon>
        <taxon>Eurotiomycetes</taxon>
        <taxon>Eurotiomycetidae</taxon>
        <taxon>Eurotiales</taxon>
        <taxon>Aspergillaceae</taxon>
        <taxon>Aspergillus</taxon>
        <taxon>Aspergillus subgen. Nidulantes</taxon>
    </lineage>
</organism>
<gene>
    <name evidence="2" type="ORF">DSM5745_08522</name>
</gene>
<reference evidence="2 3" key="1">
    <citation type="journal article" date="2018" name="IMA Fungus">
        <title>IMA Genome-F 9: Draft genome sequence of Annulohypoxylon stygium, Aspergillus mulundensis, Berkeleyomyces basicola (syn. Thielaviopsis basicola), Ceratocystis smalleyi, two Cercospora beticola strains, Coleophoma cylindrospora, Fusarium fracticaudum, Phialophora cf. hyalina, and Morchella septimelata.</title>
        <authorList>
            <person name="Wingfield B.D."/>
            <person name="Bills G.F."/>
            <person name="Dong Y."/>
            <person name="Huang W."/>
            <person name="Nel W.J."/>
            <person name="Swalarsk-Parry B.S."/>
            <person name="Vaghefi N."/>
            <person name="Wilken P.M."/>
            <person name="An Z."/>
            <person name="de Beer Z.W."/>
            <person name="De Vos L."/>
            <person name="Chen L."/>
            <person name="Duong T.A."/>
            <person name="Gao Y."/>
            <person name="Hammerbacher A."/>
            <person name="Kikkert J.R."/>
            <person name="Li Y."/>
            <person name="Li H."/>
            <person name="Li K."/>
            <person name="Li Q."/>
            <person name="Liu X."/>
            <person name="Ma X."/>
            <person name="Naidoo K."/>
            <person name="Pethybridge S.J."/>
            <person name="Sun J."/>
            <person name="Steenkamp E.T."/>
            <person name="van der Nest M.A."/>
            <person name="van Wyk S."/>
            <person name="Wingfield M.J."/>
            <person name="Xiong C."/>
            <person name="Yue Q."/>
            <person name="Zhang X."/>
        </authorList>
    </citation>
    <scope>NUCLEOTIDE SEQUENCE [LARGE SCALE GENOMIC DNA]</scope>
    <source>
        <strain evidence="2 3">DSM 5745</strain>
    </source>
</reference>
<evidence type="ECO:0000313" key="3">
    <source>
        <dbReference type="Proteomes" id="UP000256690"/>
    </source>
</evidence>
<dbReference type="RefSeq" id="XP_026600551.1">
    <property type="nucleotide sequence ID" value="XM_026750538.1"/>
</dbReference>
<dbReference type="AlphaFoldDB" id="A0A3D8R3X6"/>
<accession>A0A3D8R3X6</accession>
<dbReference type="Proteomes" id="UP000256690">
    <property type="component" value="Unassembled WGS sequence"/>
</dbReference>
<name>A0A3D8R3X6_9EURO</name>